<dbReference type="SMART" id="SM00345">
    <property type="entry name" value="HTH_GNTR"/>
    <property type="match status" value="1"/>
</dbReference>
<comment type="similarity">
    <text evidence="2">In the C-terminal section; belongs to the class-I pyridoxal-phosphate-dependent aminotransferase family.</text>
</comment>
<accession>A0A544U982</accession>
<dbReference type="GO" id="GO:0030170">
    <property type="term" value="F:pyridoxal phosphate binding"/>
    <property type="evidence" value="ECO:0007669"/>
    <property type="project" value="InterPro"/>
</dbReference>
<evidence type="ECO:0000256" key="1">
    <source>
        <dbReference type="ARBA" id="ARBA00001933"/>
    </source>
</evidence>
<evidence type="ECO:0000256" key="7">
    <source>
        <dbReference type="ARBA" id="ARBA00023163"/>
    </source>
</evidence>
<dbReference type="AlphaFoldDB" id="A0A544U982"/>
<feature type="domain" description="HTH gntR-type" evidence="8">
    <location>
        <begin position="11"/>
        <end position="79"/>
    </location>
</feature>
<organism evidence="9 10">
    <name type="scientific">Lysinibacillus sphaericus</name>
    <name type="common">Bacillus sphaericus</name>
    <dbReference type="NCBI Taxonomy" id="1421"/>
    <lineage>
        <taxon>Bacteria</taxon>
        <taxon>Bacillati</taxon>
        <taxon>Bacillota</taxon>
        <taxon>Bacilli</taxon>
        <taxon>Bacillales</taxon>
        <taxon>Bacillaceae</taxon>
        <taxon>Lysinibacillus</taxon>
    </lineage>
</organism>
<reference evidence="9 10" key="1">
    <citation type="submission" date="2018-03" db="EMBL/GenBank/DDBJ databases">
        <title>Aerobic endospore-forming bacteria genome sequencing and assembly.</title>
        <authorList>
            <person name="Cavalcante D.A."/>
            <person name="Driks A."/>
            <person name="Putonti C."/>
            <person name="De-Souza M.T."/>
        </authorList>
    </citation>
    <scope>NUCLEOTIDE SEQUENCE [LARGE SCALE GENOMIC DNA]</scope>
    <source>
        <strain evidence="9 10">SDF0037</strain>
    </source>
</reference>
<evidence type="ECO:0000256" key="6">
    <source>
        <dbReference type="ARBA" id="ARBA00023125"/>
    </source>
</evidence>
<dbReference type="PRINTS" id="PR00035">
    <property type="entry name" value="HTHGNTR"/>
</dbReference>
<dbReference type="InterPro" id="IPR051446">
    <property type="entry name" value="HTH_trans_reg/aminotransferase"/>
</dbReference>
<dbReference type="PROSITE" id="PS50949">
    <property type="entry name" value="HTH_GNTR"/>
    <property type="match status" value="1"/>
</dbReference>
<evidence type="ECO:0000256" key="4">
    <source>
        <dbReference type="ARBA" id="ARBA00022898"/>
    </source>
</evidence>
<comment type="caution">
    <text evidence="9">The sequence shown here is derived from an EMBL/GenBank/DDBJ whole genome shotgun (WGS) entry which is preliminary data.</text>
</comment>
<dbReference type="SUPFAM" id="SSF46785">
    <property type="entry name" value="Winged helix' DNA-binding domain"/>
    <property type="match status" value="1"/>
</dbReference>
<dbReference type="InterPro" id="IPR036390">
    <property type="entry name" value="WH_DNA-bd_sf"/>
</dbReference>
<evidence type="ECO:0000313" key="9">
    <source>
        <dbReference type="EMBL" id="TQR28683.1"/>
    </source>
</evidence>
<dbReference type="Gene3D" id="3.90.1150.10">
    <property type="entry name" value="Aspartate Aminotransferase, domain 1"/>
    <property type="match status" value="1"/>
</dbReference>
<dbReference type="PANTHER" id="PTHR46577:SF2">
    <property type="entry name" value="TRANSCRIPTIONAL REGULATORY PROTEIN"/>
    <property type="match status" value="1"/>
</dbReference>
<dbReference type="InterPro" id="IPR000524">
    <property type="entry name" value="Tscrpt_reg_HTH_GntR"/>
</dbReference>
<keyword evidence="3 9" id="KW-0032">Aminotransferase</keyword>
<dbReference type="Gene3D" id="1.10.10.10">
    <property type="entry name" value="Winged helix-like DNA-binding domain superfamily/Winged helix DNA-binding domain"/>
    <property type="match status" value="1"/>
</dbReference>
<keyword evidence="4" id="KW-0663">Pyridoxal phosphate</keyword>
<evidence type="ECO:0000256" key="5">
    <source>
        <dbReference type="ARBA" id="ARBA00023015"/>
    </source>
</evidence>
<evidence type="ECO:0000313" key="10">
    <source>
        <dbReference type="Proteomes" id="UP000317944"/>
    </source>
</evidence>
<keyword evidence="5" id="KW-0805">Transcription regulation</keyword>
<gene>
    <name evidence="9" type="ORF">C7Y47_20530</name>
</gene>
<protein>
    <submittedName>
        <fullName evidence="9">PLP-dependent aminotransferase family protein</fullName>
    </submittedName>
</protein>
<dbReference type="InterPro" id="IPR015422">
    <property type="entry name" value="PyrdxlP-dep_Trfase_small"/>
</dbReference>
<dbReference type="CDD" id="cd00609">
    <property type="entry name" value="AAT_like"/>
    <property type="match status" value="1"/>
</dbReference>
<keyword evidence="3 9" id="KW-0808">Transferase</keyword>
<sequence>MSWQPSREGKMTLQQQIIQWITEHIERGDWVAGTKLPTQRQLAMQFGVNRSTVQQALEELKAVGILESKVGSGIYVAQNSWDSLIVQTQPNWQKYIDTSLHKPNYLTIQLINEYEQRDDIIRLGTGELAPSLLPTTEIEASLKELSLQPKALGYSSPQGSDKLREEICEYVKKRGIHAKPQNVCIVSGALQALQLIAVGLLEQGSIVFQEQTSYLNSVHPFQSVGMQMLSIDRDEQLAQTLAQKKRKRQAVFYAVPTLNNPTGGVWTSFEKRQLYQACKESRIPIIEDDVYHELLFEAATPPIKSMDESGQVLYIGSVSKTLSPGLRIGWLIGPTTVIERLADIKMQTDYGSSAISQEIVLHWLQSGKYEKHIKSLRKELIRRANFVEGILQEKFEDIASWDKPKGGFYIWLKFHEPIVDKELFTKLLHRQVLINPGYIYDPQDTQHIRLSYAYGTEVELEKGLNILFEIATKKK</sequence>
<dbReference type="SUPFAM" id="SSF53383">
    <property type="entry name" value="PLP-dependent transferases"/>
    <property type="match status" value="1"/>
</dbReference>
<dbReference type="InterPro" id="IPR004839">
    <property type="entry name" value="Aminotransferase_I/II_large"/>
</dbReference>
<dbReference type="EMBL" id="SADV01000025">
    <property type="protein sequence ID" value="TQR28683.1"/>
    <property type="molecule type" value="Genomic_DNA"/>
</dbReference>
<dbReference type="GO" id="GO:0003700">
    <property type="term" value="F:DNA-binding transcription factor activity"/>
    <property type="evidence" value="ECO:0007669"/>
    <property type="project" value="InterPro"/>
</dbReference>
<dbReference type="GO" id="GO:0008483">
    <property type="term" value="F:transaminase activity"/>
    <property type="evidence" value="ECO:0007669"/>
    <property type="project" value="UniProtKB-KW"/>
</dbReference>
<dbReference type="InterPro" id="IPR015421">
    <property type="entry name" value="PyrdxlP-dep_Trfase_major"/>
</dbReference>
<proteinExistence type="inferred from homology"/>
<keyword evidence="7" id="KW-0804">Transcription</keyword>
<dbReference type="Pfam" id="PF00155">
    <property type="entry name" value="Aminotran_1_2"/>
    <property type="match status" value="1"/>
</dbReference>
<dbReference type="Gene3D" id="3.40.640.10">
    <property type="entry name" value="Type I PLP-dependent aspartate aminotransferase-like (Major domain)"/>
    <property type="match status" value="1"/>
</dbReference>
<dbReference type="OrthoDB" id="9802328at2"/>
<dbReference type="Proteomes" id="UP000317944">
    <property type="component" value="Unassembled WGS sequence"/>
</dbReference>
<dbReference type="PANTHER" id="PTHR46577">
    <property type="entry name" value="HTH-TYPE TRANSCRIPTIONAL REGULATORY PROTEIN GABR"/>
    <property type="match status" value="1"/>
</dbReference>
<dbReference type="Pfam" id="PF00392">
    <property type="entry name" value="GntR"/>
    <property type="match status" value="1"/>
</dbReference>
<dbReference type="RefSeq" id="WP_142510450.1">
    <property type="nucleotide sequence ID" value="NZ_SADV01000025.1"/>
</dbReference>
<name>A0A544U982_LYSSH</name>
<dbReference type="InterPro" id="IPR015424">
    <property type="entry name" value="PyrdxlP-dep_Trfase"/>
</dbReference>
<evidence type="ECO:0000256" key="2">
    <source>
        <dbReference type="ARBA" id="ARBA00005384"/>
    </source>
</evidence>
<dbReference type="GO" id="GO:0003677">
    <property type="term" value="F:DNA binding"/>
    <property type="evidence" value="ECO:0007669"/>
    <property type="project" value="UniProtKB-KW"/>
</dbReference>
<evidence type="ECO:0000256" key="3">
    <source>
        <dbReference type="ARBA" id="ARBA00022576"/>
    </source>
</evidence>
<comment type="cofactor">
    <cofactor evidence="1">
        <name>pyridoxal 5'-phosphate</name>
        <dbReference type="ChEBI" id="CHEBI:597326"/>
    </cofactor>
</comment>
<dbReference type="CDD" id="cd07377">
    <property type="entry name" value="WHTH_GntR"/>
    <property type="match status" value="1"/>
</dbReference>
<dbReference type="InterPro" id="IPR036388">
    <property type="entry name" value="WH-like_DNA-bd_sf"/>
</dbReference>
<evidence type="ECO:0000259" key="8">
    <source>
        <dbReference type="PROSITE" id="PS50949"/>
    </source>
</evidence>
<keyword evidence="6" id="KW-0238">DNA-binding</keyword>